<dbReference type="AlphaFoldDB" id="A0A7S4M0K8"/>
<reference evidence="1" key="1">
    <citation type="submission" date="2021-01" db="EMBL/GenBank/DDBJ databases">
        <authorList>
            <person name="Corre E."/>
            <person name="Pelletier E."/>
            <person name="Niang G."/>
            <person name="Scheremetjew M."/>
            <person name="Finn R."/>
            <person name="Kale V."/>
            <person name="Holt S."/>
            <person name="Cochrane G."/>
            <person name="Meng A."/>
            <person name="Brown T."/>
            <person name="Cohen L."/>
        </authorList>
    </citation>
    <scope>NUCLEOTIDE SEQUENCE</scope>
    <source>
        <strain evidence="1">CCMP 2712</strain>
    </source>
</reference>
<evidence type="ECO:0000313" key="1">
    <source>
        <dbReference type="EMBL" id="CAE2192389.1"/>
    </source>
</evidence>
<organism evidence="1">
    <name type="scientific">Guillardia theta</name>
    <name type="common">Cryptophyte</name>
    <name type="synonym">Cryptomonas phi</name>
    <dbReference type="NCBI Taxonomy" id="55529"/>
    <lineage>
        <taxon>Eukaryota</taxon>
        <taxon>Cryptophyceae</taxon>
        <taxon>Pyrenomonadales</taxon>
        <taxon>Geminigeraceae</taxon>
        <taxon>Guillardia</taxon>
    </lineage>
</organism>
<protein>
    <submittedName>
        <fullName evidence="1">Uncharacterized protein</fullName>
    </submittedName>
</protein>
<proteinExistence type="predicted"/>
<dbReference type="EMBL" id="HBKN01001968">
    <property type="protein sequence ID" value="CAE2192389.1"/>
    <property type="molecule type" value="Transcribed_RNA"/>
</dbReference>
<accession>A0A7S4M0K8</accession>
<gene>
    <name evidence="1" type="ORF">GTHE00462_LOCUS1700</name>
</gene>
<sequence>MQQNLHEIEHQTMVTAVVQPQEVGDCSNSLLSSSSGWSSKTSTGIKKKKMVFDTPRLLEESQLEDPQSLRSRILRSREPHDWSSLIEKRGMKKDPITTGHESVISEKIFEGRPPRNQDEDFLHEASLLYDAINRCNGVVTEKGAVDCLNQNGIHLKGIAKPSDKEMDLVDFTSLLRRGMRTHAGPANRTLALRRFRQTPAIEFDLLKCLSSFQDSIQEGLNETIKGIVQHRFSTNYKWM</sequence>
<name>A0A7S4M0K8_GUITH</name>